<dbReference type="CDD" id="cd02440">
    <property type="entry name" value="AdoMet_MTases"/>
    <property type="match status" value="1"/>
</dbReference>
<protein>
    <submittedName>
        <fullName evidence="2">Class I SAM-dependent methyltransferase</fullName>
    </submittedName>
</protein>
<dbReference type="AlphaFoldDB" id="A0A4Q1QSN2"/>
<dbReference type="Proteomes" id="UP000289482">
    <property type="component" value="Unassembled WGS sequence"/>
</dbReference>
<dbReference type="InterPro" id="IPR041698">
    <property type="entry name" value="Methyltransf_25"/>
</dbReference>
<sequence length="292" mass="32911">MATGEATVTTNRSARQGGYVERARFYEVEYRTTVDQEFLKGLVTDKVQSVLEIPCGAGRNLDWLLATGRQVLCADLEPAMVQRVGERIAAAGATDRATAAQADLRKLDFGRRFDLILVPQEAFQLVEAPGDAEQALSALARQLAPGGTLLLDLHTFAADKHDRRDKQDRHHQNPALPDYFDPAIEDGTLFHEWRRTLQGPRWLERSRRQHDEGGARTRIDYHYRLGEDERVLDRWESWIRLRRYTREEIAGLAGQAGLRIAGMARDYSGTPWTPGAARMITLLRSATGQEDS</sequence>
<dbReference type="Gene3D" id="3.40.50.150">
    <property type="entry name" value="Vaccinia Virus protein VP39"/>
    <property type="match status" value="1"/>
</dbReference>
<dbReference type="EMBL" id="SDIF01000056">
    <property type="protein sequence ID" value="RXS65135.1"/>
    <property type="molecule type" value="Genomic_DNA"/>
</dbReference>
<dbReference type="GeneID" id="95780170"/>
<dbReference type="SUPFAM" id="SSF53335">
    <property type="entry name" value="S-adenosyl-L-methionine-dependent methyltransferases"/>
    <property type="match status" value="1"/>
</dbReference>
<dbReference type="InterPro" id="IPR029063">
    <property type="entry name" value="SAM-dependent_MTases_sf"/>
</dbReference>
<comment type="caution">
    <text evidence="2">The sequence shown here is derived from an EMBL/GenBank/DDBJ whole genome shotgun (WGS) entry which is preliminary data.</text>
</comment>
<reference evidence="2 3" key="1">
    <citation type="submission" date="2019-01" db="EMBL/GenBank/DDBJ databases">
        <title>Draft genome sequences of the type strain Streptomyces sioyaensis DSM 40032 and its novel strain, TM32, a thermotolerant antibiotics-producing actinobacterium.</title>
        <authorList>
            <person name="Nakaew N."/>
            <person name="Lumyong S."/>
            <person name="Sloan W.T."/>
            <person name="Sungthong R."/>
        </authorList>
    </citation>
    <scope>NUCLEOTIDE SEQUENCE [LARGE SCALE GENOMIC DNA]</scope>
    <source>
        <strain evidence="2 3">DSM 40032</strain>
    </source>
</reference>
<dbReference type="GO" id="GO:0032259">
    <property type="term" value="P:methylation"/>
    <property type="evidence" value="ECO:0007669"/>
    <property type="project" value="UniProtKB-KW"/>
</dbReference>
<keyword evidence="2" id="KW-0808">Transferase</keyword>
<evidence type="ECO:0000259" key="1">
    <source>
        <dbReference type="Pfam" id="PF13649"/>
    </source>
</evidence>
<dbReference type="InterPro" id="IPR050508">
    <property type="entry name" value="Methyltransf_Superfamily"/>
</dbReference>
<dbReference type="RefSeq" id="WP_129248969.1">
    <property type="nucleotide sequence ID" value="NZ_JABZEL010000008.1"/>
</dbReference>
<keyword evidence="3" id="KW-1185">Reference proteome</keyword>
<dbReference type="Pfam" id="PF13649">
    <property type="entry name" value="Methyltransf_25"/>
    <property type="match status" value="1"/>
</dbReference>
<evidence type="ECO:0000313" key="2">
    <source>
        <dbReference type="EMBL" id="RXS65135.1"/>
    </source>
</evidence>
<feature type="domain" description="Methyltransferase" evidence="1">
    <location>
        <begin position="50"/>
        <end position="147"/>
    </location>
</feature>
<dbReference type="GO" id="GO:0008168">
    <property type="term" value="F:methyltransferase activity"/>
    <property type="evidence" value="ECO:0007669"/>
    <property type="project" value="UniProtKB-KW"/>
</dbReference>
<evidence type="ECO:0000313" key="3">
    <source>
        <dbReference type="Proteomes" id="UP000289482"/>
    </source>
</evidence>
<gene>
    <name evidence="2" type="ORF">EST54_19810</name>
</gene>
<organism evidence="2 3">
    <name type="scientific">Streptomyces sioyaensis</name>
    <dbReference type="NCBI Taxonomy" id="67364"/>
    <lineage>
        <taxon>Bacteria</taxon>
        <taxon>Bacillati</taxon>
        <taxon>Actinomycetota</taxon>
        <taxon>Actinomycetes</taxon>
        <taxon>Kitasatosporales</taxon>
        <taxon>Streptomycetaceae</taxon>
        <taxon>Streptomyces</taxon>
    </lineage>
</organism>
<proteinExistence type="predicted"/>
<dbReference type="PANTHER" id="PTHR42912">
    <property type="entry name" value="METHYLTRANSFERASE"/>
    <property type="match status" value="1"/>
</dbReference>
<accession>A0A4Q1QSN2</accession>
<name>A0A4Q1QSN2_9ACTN</name>
<keyword evidence="2" id="KW-0489">Methyltransferase</keyword>